<dbReference type="CDD" id="cd11339">
    <property type="entry name" value="AmyAc_bac_CMD_like_2"/>
    <property type="match status" value="1"/>
</dbReference>
<organism evidence="11 12">
    <name type="scientific">Catenovulum agarivorans DS-2</name>
    <dbReference type="NCBI Taxonomy" id="1328313"/>
    <lineage>
        <taxon>Bacteria</taxon>
        <taxon>Pseudomonadati</taxon>
        <taxon>Pseudomonadota</taxon>
        <taxon>Gammaproteobacteria</taxon>
        <taxon>Alteromonadales</taxon>
        <taxon>Alteromonadaceae</taxon>
        <taxon>Catenovulum</taxon>
    </lineage>
</organism>
<dbReference type="Pfam" id="PF00128">
    <property type="entry name" value="Alpha-amylase"/>
    <property type="match status" value="1"/>
</dbReference>
<dbReference type="SMART" id="SM00642">
    <property type="entry name" value="Aamy"/>
    <property type="match status" value="1"/>
</dbReference>
<dbReference type="SUPFAM" id="SSF51011">
    <property type="entry name" value="Glycosyl hydrolase domain"/>
    <property type="match status" value="1"/>
</dbReference>
<dbReference type="InterPro" id="IPR013780">
    <property type="entry name" value="Glyco_hydro_b"/>
</dbReference>
<dbReference type="SUPFAM" id="SSF51445">
    <property type="entry name" value="(Trans)glycosidases"/>
    <property type="match status" value="1"/>
</dbReference>
<gene>
    <name evidence="11" type="ORF">DS2_01395</name>
</gene>
<dbReference type="eggNOG" id="COG0366">
    <property type="taxonomic scope" value="Bacteria"/>
</dbReference>
<name>W7QHA6_9ALTE</name>
<evidence type="ECO:0000259" key="9">
    <source>
        <dbReference type="SMART" id="SM00632"/>
    </source>
</evidence>
<feature type="signal peptide" evidence="8">
    <location>
        <begin position="1"/>
        <end position="28"/>
    </location>
</feature>
<keyword evidence="12" id="KW-1185">Reference proteome</keyword>
<feature type="domain" description="Alpha-amylase C-terminal" evidence="9">
    <location>
        <begin position="485"/>
        <end position="553"/>
    </location>
</feature>
<dbReference type="RefSeq" id="WP_035012795.1">
    <property type="nucleotide sequence ID" value="NZ_ARZY01000001.1"/>
</dbReference>
<evidence type="ECO:0000256" key="5">
    <source>
        <dbReference type="ARBA" id="ARBA00022837"/>
    </source>
</evidence>
<sequence length="573" mass="64181">MKKKALTQAIKVALSASALMLTSCAVTKSTNSTVTTNGTSYYGTLEAFAKENVYFVLTDRFVDGDPNNNYPNQGGDVNYTFNRPLKGPDGKEANVGYLGGDLLGVYQQADYIKDLGFTSVWITPIVDNPDEAFTGGEVIEFGGMFKDGGKTGYHGYWGVNFFVEDEHVVSENFKFKDFTKAMKSKGIKTVLDIVANHGSPAYTMPEDQPKYGEIYDKDWNLVADHKNKHPTELDHNDPLEHFYKQKPDLAQLGDTNYDNPAVLDYFVEAYSQWIDQGADAFRIDTIRHMPHFFWKKFADRIREKHPDFFMFGESFVYDADFIAQHTLPENGKVSVLDFPGQEAITSVFGKPKEGESEKSFADLLDYLYLEQSPYHNPYDLMTFYDNHDMARMNADDKGFINANNWIFTSRGIPVIYYGSETAFMAGTAEHGGNRNYYGIEKVKQAENHPVAQSMKKVANLRLQSVALQRGLQLNLDFAQDTASFYRIYQHDGVIENALVLLNKSDSAKTITLSNSLHQGSYKDAFSGKTVTVGNELSYSVPANGVVVLINKTPITDKTIKAKLEKLKAVVPSA</sequence>
<evidence type="ECO:0000256" key="3">
    <source>
        <dbReference type="ARBA" id="ARBA00022723"/>
    </source>
</evidence>
<keyword evidence="5" id="KW-0106">Calcium</keyword>
<keyword evidence="4 8" id="KW-0732">Signal</keyword>
<dbReference type="EMBL" id="ARZY01000001">
    <property type="protein sequence ID" value="EWH12334.1"/>
    <property type="molecule type" value="Genomic_DNA"/>
</dbReference>
<reference evidence="11 12" key="1">
    <citation type="journal article" date="2014" name="Genome Announc.">
        <title>Draft Genome Sequence of the Agar-Degrading Bacterium Catenovulum sp. Strain DS-2, Isolated from Intestines of Haliotis diversicolor.</title>
        <authorList>
            <person name="Shan D."/>
            <person name="Li X."/>
            <person name="Gu Z."/>
            <person name="Wei G."/>
            <person name="Gao Z."/>
            <person name="Shao Z."/>
        </authorList>
    </citation>
    <scope>NUCLEOTIDE SEQUENCE [LARGE SCALE GENOMIC DNA]</scope>
    <source>
        <strain evidence="11 12">DS-2</strain>
    </source>
</reference>
<keyword evidence="7" id="KW-0326">Glycosidase</keyword>
<proteinExistence type="inferred from homology"/>
<dbReference type="InterPro" id="IPR006047">
    <property type="entry name" value="GH13_cat_dom"/>
</dbReference>
<dbReference type="GO" id="GO:0046872">
    <property type="term" value="F:metal ion binding"/>
    <property type="evidence" value="ECO:0007669"/>
    <property type="project" value="UniProtKB-KW"/>
</dbReference>
<dbReference type="AlphaFoldDB" id="W7QHA6"/>
<comment type="similarity">
    <text evidence="2 6">Belongs to the glycosyl hydrolase 13 family.</text>
</comment>
<dbReference type="PANTHER" id="PTHR10357">
    <property type="entry name" value="ALPHA-AMYLASE FAMILY MEMBER"/>
    <property type="match status" value="1"/>
</dbReference>
<dbReference type="Proteomes" id="UP000019276">
    <property type="component" value="Unassembled WGS sequence"/>
</dbReference>
<accession>W7QHA6</accession>
<dbReference type="Gene3D" id="3.20.20.80">
    <property type="entry name" value="Glycosidases"/>
    <property type="match status" value="1"/>
</dbReference>
<evidence type="ECO:0000256" key="4">
    <source>
        <dbReference type="ARBA" id="ARBA00022729"/>
    </source>
</evidence>
<evidence type="ECO:0000256" key="8">
    <source>
        <dbReference type="SAM" id="SignalP"/>
    </source>
</evidence>
<dbReference type="STRING" id="1328313.DS2_01395"/>
<evidence type="ECO:0000256" key="1">
    <source>
        <dbReference type="ARBA" id="ARBA00001913"/>
    </source>
</evidence>
<dbReference type="GO" id="GO:0004556">
    <property type="term" value="F:alpha-amylase activity"/>
    <property type="evidence" value="ECO:0007669"/>
    <property type="project" value="UniProtKB-UniRule"/>
</dbReference>
<evidence type="ECO:0000313" key="11">
    <source>
        <dbReference type="EMBL" id="EWH12334.1"/>
    </source>
</evidence>
<protein>
    <recommendedName>
        <fullName evidence="7">Alpha-amylase</fullName>
        <ecNumber evidence="7">3.2.1.1</ecNumber>
    </recommendedName>
</protein>
<dbReference type="InterPro" id="IPR031319">
    <property type="entry name" value="A-amylase_C"/>
</dbReference>
<keyword evidence="7" id="KW-0378">Hydrolase</keyword>
<evidence type="ECO:0000259" key="10">
    <source>
        <dbReference type="SMART" id="SM00642"/>
    </source>
</evidence>
<comment type="catalytic activity">
    <reaction evidence="7">
        <text>Endohydrolysis of (1-&gt;4)-alpha-D-glucosidic linkages in polysaccharides containing three or more (1-&gt;4)-alpha-linked D-glucose units.</text>
        <dbReference type="EC" id="3.2.1.1"/>
    </reaction>
</comment>
<comment type="cofactor">
    <cofactor evidence="1">
        <name>Ca(2+)</name>
        <dbReference type="ChEBI" id="CHEBI:29108"/>
    </cofactor>
</comment>
<keyword evidence="3" id="KW-0479">Metal-binding</keyword>
<dbReference type="PRINTS" id="PR00110">
    <property type="entry name" value="ALPHAAMYLASE"/>
</dbReference>
<evidence type="ECO:0000256" key="6">
    <source>
        <dbReference type="RuleBase" id="RU003615"/>
    </source>
</evidence>
<keyword evidence="7" id="KW-0119">Carbohydrate metabolism</keyword>
<evidence type="ECO:0000256" key="7">
    <source>
        <dbReference type="RuleBase" id="RU361134"/>
    </source>
</evidence>
<dbReference type="GO" id="GO:0016740">
    <property type="term" value="F:transferase activity"/>
    <property type="evidence" value="ECO:0007669"/>
    <property type="project" value="UniProtKB-KW"/>
</dbReference>
<feature type="chain" id="PRO_5004898241" description="Alpha-amylase" evidence="8">
    <location>
        <begin position="29"/>
        <end position="573"/>
    </location>
</feature>
<dbReference type="InterPro" id="IPR006046">
    <property type="entry name" value="Alpha_amylase"/>
</dbReference>
<dbReference type="GO" id="GO:0005975">
    <property type="term" value="P:carbohydrate metabolic process"/>
    <property type="evidence" value="ECO:0007669"/>
    <property type="project" value="InterPro"/>
</dbReference>
<dbReference type="SMART" id="SM00632">
    <property type="entry name" value="Aamy_C"/>
    <property type="match status" value="1"/>
</dbReference>
<dbReference type="PANTHER" id="PTHR10357:SF215">
    <property type="entry name" value="ALPHA-AMYLASE 1"/>
    <property type="match status" value="1"/>
</dbReference>
<evidence type="ECO:0000313" key="12">
    <source>
        <dbReference type="Proteomes" id="UP000019276"/>
    </source>
</evidence>
<dbReference type="EC" id="3.2.1.1" evidence="7"/>
<comment type="caution">
    <text evidence="11">The sequence shown here is derived from an EMBL/GenBank/DDBJ whole genome shotgun (WGS) entry which is preliminary data.</text>
</comment>
<dbReference type="PATRIC" id="fig|1328313.3.peg.291"/>
<dbReference type="InterPro" id="IPR017853">
    <property type="entry name" value="GH"/>
</dbReference>
<evidence type="ECO:0000256" key="2">
    <source>
        <dbReference type="ARBA" id="ARBA00008061"/>
    </source>
</evidence>
<feature type="domain" description="Glycosyl hydrolase family 13 catalytic" evidence="10">
    <location>
        <begin position="55"/>
        <end position="461"/>
    </location>
</feature>
<dbReference type="OrthoDB" id="9805159at2"/>
<dbReference type="PROSITE" id="PS51257">
    <property type="entry name" value="PROKAR_LIPOPROTEIN"/>
    <property type="match status" value="1"/>
</dbReference>
<keyword evidence="11" id="KW-0808">Transferase</keyword>
<dbReference type="Gene3D" id="2.60.40.1180">
    <property type="entry name" value="Golgi alpha-mannosidase II"/>
    <property type="match status" value="1"/>
</dbReference>